<dbReference type="Gene3D" id="1.10.1740.10">
    <property type="match status" value="1"/>
</dbReference>
<name>A0A382CU35_9ZZZZ</name>
<proteinExistence type="predicted"/>
<dbReference type="GO" id="GO:0006352">
    <property type="term" value="P:DNA-templated transcription initiation"/>
    <property type="evidence" value="ECO:0007669"/>
    <property type="project" value="InterPro"/>
</dbReference>
<dbReference type="InterPro" id="IPR013325">
    <property type="entry name" value="RNA_pol_sigma_r2"/>
</dbReference>
<accession>A0A382CU35</accession>
<evidence type="ECO:0008006" key="2">
    <source>
        <dbReference type="Google" id="ProtNLM"/>
    </source>
</evidence>
<dbReference type="EMBL" id="UINC01036011">
    <property type="protein sequence ID" value="SVB29324.1"/>
    <property type="molecule type" value="Genomic_DNA"/>
</dbReference>
<gene>
    <name evidence="1" type="ORF">METZ01_LOCUS182178</name>
</gene>
<sequence>MVERSEMSDQELIDGVVNSNKESKRILFDRYFLQVFDYAARVNRDIVRAEQIIALAFERIFEKIHAGHEVTEFRTQ</sequence>
<dbReference type="SUPFAM" id="SSF88946">
    <property type="entry name" value="Sigma2 domain of RNA polymerase sigma factors"/>
    <property type="match status" value="1"/>
</dbReference>
<evidence type="ECO:0000313" key="1">
    <source>
        <dbReference type="EMBL" id="SVB29324.1"/>
    </source>
</evidence>
<dbReference type="GO" id="GO:0003700">
    <property type="term" value="F:DNA-binding transcription factor activity"/>
    <property type="evidence" value="ECO:0007669"/>
    <property type="project" value="InterPro"/>
</dbReference>
<feature type="non-terminal residue" evidence="1">
    <location>
        <position position="76"/>
    </location>
</feature>
<reference evidence="1" key="1">
    <citation type="submission" date="2018-05" db="EMBL/GenBank/DDBJ databases">
        <authorList>
            <person name="Lanie J.A."/>
            <person name="Ng W.-L."/>
            <person name="Kazmierczak K.M."/>
            <person name="Andrzejewski T.M."/>
            <person name="Davidsen T.M."/>
            <person name="Wayne K.J."/>
            <person name="Tettelin H."/>
            <person name="Glass J.I."/>
            <person name="Rusch D."/>
            <person name="Podicherti R."/>
            <person name="Tsui H.-C.T."/>
            <person name="Winkler M.E."/>
        </authorList>
    </citation>
    <scope>NUCLEOTIDE SEQUENCE</scope>
</reference>
<organism evidence="1">
    <name type="scientific">marine metagenome</name>
    <dbReference type="NCBI Taxonomy" id="408172"/>
    <lineage>
        <taxon>unclassified sequences</taxon>
        <taxon>metagenomes</taxon>
        <taxon>ecological metagenomes</taxon>
    </lineage>
</organism>
<dbReference type="AlphaFoldDB" id="A0A382CU35"/>
<protein>
    <recommendedName>
        <fullName evidence="2">RNA polymerase sigma-70 region 2 domain-containing protein</fullName>
    </recommendedName>
</protein>